<dbReference type="KEGG" id="uam:UABAM_02247"/>
<gene>
    <name evidence="1" type="ORF">UABAM_02247</name>
</gene>
<sequence>MEVKQGYSVAKDDTEFSNSLDKIVDYRGDSTVFMQDGSTVEGYIFDVVAETLHIYPIEGDKKEIPLTEVSKIEVTGKDTAEGKSWEAWVAKKKKEKEQQQNEE</sequence>
<protein>
    <submittedName>
        <fullName evidence="1">Uncharacterized protein</fullName>
    </submittedName>
</protein>
<organism evidence="1 2">
    <name type="scientific">Uabimicrobium amorphum</name>
    <dbReference type="NCBI Taxonomy" id="2596890"/>
    <lineage>
        <taxon>Bacteria</taxon>
        <taxon>Pseudomonadati</taxon>
        <taxon>Planctomycetota</taxon>
        <taxon>Candidatus Uabimicrobiia</taxon>
        <taxon>Candidatus Uabimicrobiales</taxon>
        <taxon>Candidatus Uabimicrobiaceae</taxon>
        <taxon>Candidatus Uabimicrobium</taxon>
    </lineage>
</organism>
<dbReference type="Proteomes" id="UP000326354">
    <property type="component" value="Chromosome"/>
</dbReference>
<reference evidence="1 2" key="1">
    <citation type="submission" date="2019-08" db="EMBL/GenBank/DDBJ databases">
        <title>Complete genome sequence of Candidatus Uab amorphum.</title>
        <authorList>
            <person name="Shiratori T."/>
            <person name="Suzuki S."/>
            <person name="Kakizawa Y."/>
            <person name="Ishida K."/>
        </authorList>
    </citation>
    <scope>NUCLEOTIDE SEQUENCE [LARGE SCALE GENOMIC DNA]</scope>
    <source>
        <strain evidence="1 2">SRT547</strain>
    </source>
</reference>
<accession>A0A5S9F465</accession>
<dbReference type="AlphaFoldDB" id="A0A5S9F465"/>
<evidence type="ECO:0000313" key="2">
    <source>
        <dbReference type="Proteomes" id="UP000326354"/>
    </source>
</evidence>
<evidence type="ECO:0000313" key="1">
    <source>
        <dbReference type="EMBL" id="BBM83892.1"/>
    </source>
</evidence>
<dbReference type="EMBL" id="AP019860">
    <property type="protein sequence ID" value="BBM83892.1"/>
    <property type="molecule type" value="Genomic_DNA"/>
</dbReference>
<keyword evidence="2" id="KW-1185">Reference proteome</keyword>
<name>A0A5S9F465_UABAM</name>
<proteinExistence type="predicted"/>
<dbReference type="OrthoDB" id="118663at2"/>
<dbReference type="RefSeq" id="WP_151968075.1">
    <property type="nucleotide sequence ID" value="NZ_AP019860.1"/>
</dbReference>